<accession>A0A139WGU0</accession>
<sequence>MHTCDEKTKLKTHGHNTIRRLITIMVCVTQRRTIPDKAVEKFGGKSGFWKLGKFRVKLHFWKIARLEARFDIGMWQLVGQRIIGAIIRTPNGPRPPPRHHHCHIMSCS</sequence>
<name>A0A139WGU0_TRICA</name>
<protein>
    <submittedName>
        <fullName evidence="1">Uncharacterized protein</fullName>
    </submittedName>
</protein>
<dbReference type="AlphaFoldDB" id="A0A139WGU0"/>
<evidence type="ECO:0000313" key="1">
    <source>
        <dbReference type="EMBL" id="KYB27208.1"/>
    </source>
</evidence>
<dbReference type="InParanoid" id="A0A139WGU0"/>
<organism evidence="1 2">
    <name type="scientific">Tribolium castaneum</name>
    <name type="common">Red flour beetle</name>
    <dbReference type="NCBI Taxonomy" id="7070"/>
    <lineage>
        <taxon>Eukaryota</taxon>
        <taxon>Metazoa</taxon>
        <taxon>Ecdysozoa</taxon>
        <taxon>Arthropoda</taxon>
        <taxon>Hexapoda</taxon>
        <taxon>Insecta</taxon>
        <taxon>Pterygota</taxon>
        <taxon>Neoptera</taxon>
        <taxon>Endopterygota</taxon>
        <taxon>Coleoptera</taxon>
        <taxon>Polyphaga</taxon>
        <taxon>Cucujiformia</taxon>
        <taxon>Tenebrionidae</taxon>
        <taxon>Tenebrionidae incertae sedis</taxon>
        <taxon>Tribolium</taxon>
    </lineage>
</organism>
<reference evidence="1 2" key="1">
    <citation type="journal article" date="2008" name="Nature">
        <title>The genome of the model beetle and pest Tribolium castaneum.</title>
        <authorList>
            <consortium name="Tribolium Genome Sequencing Consortium"/>
            <person name="Richards S."/>
            <person name="Gibbs R.A."/>
            <person name="Weinstock G.M."/>
            <person name="Brown S.J."/>
            <person name="Denell R."/>
            <person name="Beeman R.W."/>
            <person name="Gibbs R."/>
            <person name="Beeman R.W."/>
            <person name="Brown S.J."/>
            <person name="Bucher G."/>
            <person name="Friedrich M."/>
            <person name="Grimmelikhuijzen C.J."/>
            <person name="Klingler M."/>
            <person name="Lorenzen M."/>
            <person name="Richards S."/>
            <person name="Roth S."/>
            <person name="Schroder R."/>
            <person name="Tautz D."/>
            <person name="Zdobnov E.M."/>
            <person name="Muzny D."/>
            <person name="Gibbs R.A."/>
            <person name="Weinstock G.M."/>
            <person name="Attaway T."/>
            <person name="Bell S."/>
            <person name="Buhay C.J."/>
            <person name="Chandrabose M.N."/>
            <person name="Chavez D."/>
            <person name="Clerk-Blankenburg K.P."/>
            <person name="Cree A."/>
            <person name="Dao M."/>
            <person name="Davis C."/>
            <person name="Chacko J."/>
            <person name="Dinh H."/>
            <person name="Dugan-Rocha S."/>
            <person name="Fowler G."/>
            <person name="Garner T.T."/>
            <person name="Garnes J."/>
            <person name="Gnirke A."/>
            <person name="Hawes A."/>
            <person name="Hernandez J."/>
            <person name="Hines S."/>
            <person name="Holder M."/>
            <person name="Hume J."/>
            <person name="Jhangiani S.N."/>
            <person name="Joshi V."/>
            <person name="Khan Z.M."/>
            <person name="Jackson L."/>
            <person name="Kovar C."/>
            <person name="Kowis A."/>
            <person name="Lee S."/>
            <person name="Lewis L.R."/>
            <person name="Margolis J."/>
            <person name="Morgan M."/>
            <person name="Nazareth L.V."/>
            <person name="Nguyen N."/>
            <person name="Okwuonu G."/>
            <person name="Parker D."/>
            <person name="Richards S."/>
            <person name="Ruiz S.J."/>
            <person name="Santibanez J."/>
            <person name="Savard J."/>
            <person name="Scherer S.E."/>
            <person name="Schneider B."/>
            <person name="Sodergren E."/>
            <person name="Tautz D."/>
            <person name="Vattahil S."/>
            <person name="Villasana D."/>
            <person name="White C.S."/>
            <person name="Wright R."/>
            <person name="Park Y."/>
            <person name="Beeman R.W."/>
            <person name="Lord J."/>
            <person name="Oppert B."/>
            <person name="Lorenzen M."/>
            <person name="Brown S."/>
            <person name="Wang L."/>
            <person name="Savard J."/>
            <person name="Tautz D."/>
            <person name="Richards S."/>
            <person name="Weinstock G."/>
            <person name="Gibbs R.A."/>
            <person name="Liu Y."/>
            <person name="Worley K."/>
            <person name="Weinstock G."/>
            <person name="Elsik C.G."/>
            <person name="Reese J.T."/>
            <person name="Elhaik E."/>
            <person name="Landan G."/>
            <person name="Graur D."/>
            <person name="Arensburger P."/>
            <person name="Atkinson P."/>
            <person name="Beeman R.W."/>
            <person name="Beidler J."/>
            <person name="Brown S.J."/>
            <person name="Demuth J.P."/>
            <person name="Drury D.W."/>
            <person name="Du Y.Z."/>
            <person name="Fujiwara H."/>
            <person name="Lorenzen M."/>
            <person name="Maselli V."/>
            <person name="Osanai M."/>
            <person name="Park Y."/>
            <person name="Robertson H.M."/>
            <person name="Tu Z."/>
            <person name="Wang J.J."/>
            <person name="Wang S."/>
            <person name="Richards S."/>
            <person name="Song H."/>
            <person name="Zhang L."/>
            <person name="Sodergren E."/>
            <person name="Werner D."/>
            <person name="Stanke M."/>
            <person name="Morgenstern B."/>
            <person name="Solovyev V."/>
            <person name="Kosarev P."/>
            <person name="Brown G."/>
            <person name="Chen H.C."/>
            <person name="Ermolaeva O."/>
            <person name="Hlavina W."/>
            <person name="Kapustin Y."/>
            <person name="Kiryutin B."/>
            <person name="Kitts P."/>
            <person name="Maglott D."/>
            <person name="Pruitt K."/>
            <person name="Sapojnikov V."/>
            <person name="Souvorov A."/>
            <person name="Mackey A.J."/>
            <person name="Waterhouse R.M."/>
            <person name="Wyder S."/>
            <person name="Zdobnov E.M."/>
            <person name="Zdobnov E.M."/>
            <person name="Wyder S."/>
            <person name="Kriventseva E.V."/>
            <person name="Kadowaki T."/>
            <person name="Bork P."/>
            <person name="Aranda M."/>
            <person name="Bao R."/>
            <person name="Beermann A."/>
            <person name="Berns N."/>
            <person name="Bolognesi R."/>
            <person name="Bonneton F."/>
            <person name="Bopp D."/>
            <person name="Brown S.J."/>
            <person name="Bucher G."/>
            <person name="Butts T."/>
            <person name="Chaumot A."/>
            <person name="Denell R.E."/>
            <person name="Ferrier D.E."/>
            <person name="Friedrich M."/>
            <person name="Gordon C.M."/>
            <person name="Jindra M."/>
            <person name="Klingler M."/>
            <person name="Lan Q."/>
            <person name="Lattorff H.M."/>
            <person name="Laudet V."/>
            <person name="von Levetsow C."/>
            <person name="Liu Z."/>
            <person name="Lutz R."/>
            <person name="Lynch J.A."/>
            <person name="da Fonseca R.N."/>
            <person name="Posnien N."/>
            <person name="Reuter R."/>
            <person name="Roth S."/>
            <person name="Savard J."/>
            <person name="Schinko J.B."/>
            <person name="Schmitt C."/>
            <person name="Schoppmeier M."/>
            <person name="Schroder R."/>
            <person name="Shippy T.D."/>
            <person name="Simonnet F."/>
            <person name="Marques-Souza H."/>
            <person name="Tautz D."/>
            <person name="Tomoyasu Y."/>
            <person name="Trauner J."/>
            <person name="Van der Zee M."/>
            <person name="Vervoort M."/>
            <person name="Wittkopp N."/>
            <person name="Wimmer E.A."/>
            <person name="Yang X."/>
            <person name="Jones A.K."/>
            <person name="Sattelle D.B."/>
            <person name="Ebert P.R."/>
            <person name="Nelson D."/>
            <person name="Scott J.G."/>
            <person name="Beeman R.W."/>
            <person name="Muthukrishnan S."/>
            <person name="Kramer K.J."/>
            <person name="Arakane Y."/>
            <person name="Beeman R.W."/>
            <person name="Zhu Q."/>
            <person name="Hogenkamp D."/>
            <person name="Dixit R."/>
            <person name="Oppert B."/>
            <person name="Jiang H."/>
            <person name="Zou Z."/>
            <person name="Marshall J."/>
            <person name="Elpidina E."/>
            <person name="Vinokurov K."/>
            <person name="Oppert C."/>
            <person name="Zou Z."/>
            <person name="Evans J."/>
            <person name="Lu Z."/>
            <person name="Zhao P."/>
            <person name="Sumathipala N."/>
            <person name="Altincicek B."/>
            <person name="Vilcinskas A."/>
            <person name="Williams M."/>
            <person name="Hultmark D."/>
            <person name="Hetru C."/>
            <person name="Jiang H."/>
            <person name="Grimmelikhuijzen C.J."/>
            <person name="Hauser F."/>
            <person name="Cazzamali G."/>
            <person name="Williamson M."/>
            <person name="Park Y."/>
            <person name="Li B."/>
            <person name="Tanaka Y."/>
            <person name="Predel R."/>
            <person name="Neupert S."/>
            <person name="Schachtner J."/>
            <person name="Verleyen P."/>
            <person name="Raible F."/>
            <person name="Bork P."/>
            <person name="Friedrich M."/>
            <person name="Walden K.K."/>
            <person name="Robertson H.M."/>
            <person name="Angeli S."/>
            <person name="Foret S."/>
            <person name="Bucher G."/>
            <person name="Schuetz S."/>
            <person name="Maleszka R."/>
            <person name="Wimmer E.A."/>
            <person name="Beeman R.W."/>
            <person name="Lorenzen M."/>
            <person name="Tomoyasu Y."/>
            <person name="Miller S.C."/>
            <person name="Grossmann D."/>
            <person name="Bucher G."/>
        </authorList>
    </citation>
    <scope>NUCLEOTIDE SEQUENCE [LARGE SCALE GENOMIC DNA]</scope>
    <source>
        <strain evidence="1 2">Georgia GA2</strain>
    </source>
</reference>
<keyword evidence="2" id="KW-1185">Reference proteome</keyword>
<proteinExistence type="predicted"/>
<reference evidence="1 2" key="2">
    <citation type="journal article" date="2010" name="Nucleic Acids Res.">
        <title>BeetleBase in 2010: revisions to provide comprehensive genomic information for Tribolium castaneum.</title>
        <authorList>
            <person name="Kim H.S."/>
            <person name="Murphy T."/>
            <person name="Xia J."/>
            <person name="Caragea D."/>
            <person name="Park Y."/>
            <person name="Beeman R.W."/>
            <person name="Lorenzen M.D."/>
            <person name="Butcher S."/>
            <person name="Manak J.R."/>
            <person name="Brown S.J."/>
        </authorList>
    </citation>
    <scope>GENOME REANNOTATION</scope>
    <source>
        <strain evidence="1 2">Georgia GA2</strain>
    </source>
</reference>
<dbReference type="EMBL" id="KQ971343">
    <property type="protein sequence ID" value="KYB27208.1"/>
    <property type="molecule type" value="Genomic_DNA"/>
</dbReference>
<evidence type="ECO:0000313" key="2">
    <source>
        <dbReference type="Proteomes" id="UP000007266"/>
    </source>
</evidence>
<dbReference type="Proteomes" id="UP000007266">
    <property type="component" value="Linkage group 5"/>
</dbReference>
<gene>
    <name evidence="1" type="primary">AUGUSTUS-3.0.2_33140</name>
    <name evidence="1" type="ORF">TcasGA2_TC033140</name>
</gene>
<dbReference type="KEGG" id="tca:103313066"/>